<protein>
    <recommendedName>
        <fullName evidence="3">Transposase</fullName>
    </recommendedName>
</protein>
<sequence>MWLYLQDRFLSLRLFADLDAILDGCTDAWNYLLAERWPYCLPNQLLLSAVSQNFMRLVLLADALPAAGRCTKGSADGDKVFQERVVGRHSALVVFIFIVRALPLWLARTRLQIV</sequence>
<dbReference type="EMBL" id="VWPK01000116">
    <property type="protein sequence ID" value="KAA5608001.1"/>
    <property type="molecule type" value="Genomic_DNA"/>
</dbReference>
<dbReference type="OrthoDB" id="2375382at2"/>
<evidence type="ECO:0000313" key="2">
    <source>
        <dbReference type="Proteomes" id="UP000325255"/>
    </source>
</evidence>
<name>A0A5M6IIA2_9PROT</name>
<dbReference type="AlphaFoldDB" id="A0A5M6IIA2"/>
<evidence type="ECO:0008006" key="3">
    <source>
        <dbReference type="Google" id="ProtNLM"/>
    </source>
</evidence>
<reference evidence="1 2" key="1">
    <citation type="submission" date="2019-09" db="EMBL/GenBank/DDBJ databases">
        <title>Genome sequence of Rhodovastum atsumiense, a diverse member of the Acetobacteraceae family of non-sulfur purple photosynthetic bacteria.</title>
        <authorList>
            <person name="Meyer T."/>
            <person name="Kyndt J."/>
        </authorList>
    </citation>
    <scope>NUCLEOTIDE SEQUENCE [LARGE SCALE GENOMIC DNA]</scope>
    <source>
        <strain evidence="1 2">DSM 21279</strain>
    </source>
</reference>
<dbReference type="RefSeq" id="WP_150045757.1">
    <property type="nucleotide sequence ID" value="NZ_OW485604.1"/>
</dbReference>
<dbReference type="Proteomes" id="UP000325255">
    <property type="component" value="Unassembled WGS sequence"/>
</dbReference>
<organism evidence="1 2">
    <name type="scientific">Rhodovastum atsumiense</name>
    <dbReference type="NCBI Taxonomy" id="504468"/>
    <lineage>
        <taxon>Bacteria</taxon>
        <taxon>Pseudomonadati</taxon>
        <taxon>Pseudomonadota</taxon>
        <taxon>Alphaproteobacteria</taxon>
        <taxon>Acetobacterales</taxon>
        <taxon>Acetobacteraceae</taxon>
        <taxon>Rhodovastum</taxon>
    </lineage>
</organism>
<evidence type="ECO:0000313" key="1">
    <source>
        <dbReference type="EMBL" id="KAA5608001.1"/>
    </source>
</evidence>
<gene>
    <name evidence="1" type="ORF">F1189_31150</name>
</gene>
<accession>A0A5M6IIA2</accession>
<keyword evidence="2" id="KW-1185">Reference proteome</keyword>
<proteinExistence type="predicted"/>
<comment type="caution">
    <text evidence="1">The sequence shown here is derived from an EMBL/GenBank/DDBJ whole genome shotgun (WGS) entry which is preliminary data.</text>
</comment>